<accession>A0A5B8W3U4</accession>
<keyword evidence="1" id="KW-0812">Transmembrane</keyword>
<proteinExistence type="predicted"/>
<dbReference type="OrthoDB" id="1374237at2"/>
<keyword evidence="3" id="KW-1185">Reference proteome</keyword>
<keyword evidence="1" id="KW-0472">Membrane</keyword>
<dbReference type="RefSeq" id="WP_147057138.1">
    <property type="nucleotide sequence ID" value="NZ_CP042437.1"/>
</dbReference>
<dbReference type="Proteomes" id="UP000321362">
    <property type="component" value="Chromosome"/>
</dbReference>
<gene>
    <name evidence="2" type="ORF">FSB76_21905</name>
</gene>
<protein>
    <submittedName>
        <fullName evidence="2">Uncharacterized protein</fullName>
    </submittedName>
</protein>
<name>A0A5B8W3U4_9SPHI</name>
<keyword evidence="1" id="KW-1133">Transmembrane helix</keyword>
<reference evidence="2 3" key="1">
    <citation type="journal article" date="2013" name="J. Microbiol.">
        <title>Mucilaginibacter ginsenosidivorax sp. nov., with ginsenoside converting activity isolated from sediment.</title>
        <authorList>
            <person name="Kim J.K."/>
            <person name="Choi T.E."/>
            <person name="Liu Q.M."/>
            <person name="Park H.Y."/>
            <person name="Yi T.H."/>
            <person name="Yoon M.H."/>
            <person name="Kim S.C."/>
            <person name="Im W.T."/>
        </authorList>
    </citation>
    <scope>NUCLEOTIDE SEQUENCE [LARGE SCALE GENOMIC DNA]</scope>
    <source>
        <strain evidence="2 3">KHI28</strain>
    </source>
</reference>
<sequence length="108" mass="12017">MSEELKKKAYLLASRLINQGYDYEVIRARMDKEGIPEDMIKQVIKNLTMQQIVEVAKENKPFFNVALIKIGIGILLAIISAILIPGQVYLPIGLIGTGIASAFLFKPK</sequence>
<evidence type="ECO:0000256" key="1">
    <source>
        <dbReference type="SAM" id="Phobius"/>
    </source>
</evidence>
<evidence type="ECO:0000313" key="3">
    <source>
        <dbReference type="Proteomes" id="UP000321362"/>
    </source>
</evidence>
<feature type="transmembrane region" description="Helical" evidence="1">
    <location>
        <begin position="62"/>
        <end position="82"/>
    </location>
</feature>
<organism evidence="2 3">
    <name type="scientific">Mucilaginibacter ginsenosidivorax</name>
    <dbReference type="NCBI Taxonomy" id="862126"/>
    <lineage>
        <taxon>Bacteria</taxon>
        <taxon>Pseudomonadati</taxon>
        <taxon>Bacteroidota</taxon>
        <taxon>Sphingobacteriia</taxon>
        <taxon>Sphingobacteriales</taxon>
        <taxon>Sphingobacteriaceae</taxon>
        <taxon>Mucilaginibacter</taxon>
    </lineage>
</organism>
<evidence type="ECO:0000313" key="2">
    <source>
        <dbReference type="EMBL" id="QEC78471.1"/>
    </source>
</evidence>
<dbReference type="AlphaFoldDB" id="A0A5B8W3U4"/>
<feature type="transmembrane region" description="Helical" evidence="1">
    <location>
        <begin position="88"/>
        <end position="105"/>
    </location>
</feature>
<dbReference type="KEGG" id="mgk:FSB76_21905"/>
<dbReference type="EMBL" id="CP042437">
    <property type="protein sequence ID" value="QEC78471.1"/>
    <property type="molecule type" value="Genomic_DNA"/>
</dbReference>